<dbReference type="OrthoDB" id="9816043at2"/>
<keyword evidence="2 7" id="KW-0489">Methyltransferase</keyword>
<evidence type="ECO:0000313" key="7">
    <source>
        <dbReference type="EMBL" id="SFJ32775.1"/>
    </source>
</evidence>
<evidence type="ECO:0000259" key="6">
    <source>
        <dbReference type="Pfam" id="PF01555"/>
    </source>
</evidence>
<dbReference type="PROSITE" id="PS00092">
    <property type="entry name" value="N6_MTASE"/>
    <property type="match status" value="1"/>
</dbReference>
<dbReference type="InterPro" id="IPR001091">
    <property type="entry name" value="RM_Methyltransferase"/>
</dbReference>
<comment type="catalytic activity">
    <reaction evidence="4">
        <text>a 2'-deoxyadenosine in DNA + S-adenosyl-L-methionine = an N(6)-methyl-2'-deoxyadenosine in DNA + S-adenosyl-L-homocysteine + H(+)</text>
        <dbReference type="Rhea" id="RHEA:15197"/>
        <dbReference type="Rhea" id="RHEA-COMP:12418"/>
        <dbReference type="Rhea" id="RHEA-COMP:12419"/>
        <dbReference type="ChEBI" id="CHEBI:15378"/>
        <dbReference type="ChEBI" id="CHEBI:57856"/>
        <dbReference type="ChEBI" id="CHEBI:59789"/>
        <dbReference type="ChEBI" id="CHEBI:90615"/>
        <dbReference type="ChEBI" id="CHEBI:90616"/>
        <dbReference type="EC" id="2.1.1.72"/>
    </reaction>
</comment>
<comment type="similarity">
    <text evidence="1 5">Belongs to the N(4)/N(6)-methyltransferase family.</text>
</comment>
<evidence type="ECO:0000256" key="4">
    <source>
        <dbReference type="ARBA" id="ARBA00047942"/>
    </source>
</evidence>
<proteinExistence type="inferred from homology"/>
<dbReference type="Proteomes" id="UP000199377">
    <property type="component" value="Unassembled WGS sequence"/>
</dbReference>
<dbReference type="GO" id="GO:0032259">
    <property type="term" value="P:methylation"/>
    <property type="evidence" value="ECO:0007669"/>
    <property type="project" value="UniProtKB-KW"/>
</dbReference>
<dbReference type="GO" id="GO:0008170">
    <property type="term" value="F:N-methyltransferase activity"/>
    <property type="evidence" value="ECO:0007669"/>
    <property type="project" value="InterPro"/>
</dbReference>
<feature type="domain" description="DNA methylase N-4/N-6" evidence="6">
    <location>
        <begin position="24"/>
        <end position="267"/>
    </location>
</feature>
<dbReference type="STRING" id="1114924.SAMN05216258_1402"/>
<dbReference type="Gene3D" id="3.40.50.150">
    <property type="entry name" value="Vaccinia Virus protein VP39"/>
    <property type="match status" value="1"/>
</dbReference>
<name>A0A1I3QGA0_9RHOB</name>
<organism evidence="7 8">
    <name type="scientific">Albimonas pacifica</name>
    <dbReference type="NCBI Taxonomy" id="1114924"/>
    <lineage>
        <taxon>Bacteria</taxon>
        <taxon>Pseudomonadati</taxon>
        <taxon>Pseudomonadota</taxon>
        <taxon>Alphaproteobacteria</taxon>
        <taxon>Rhodobacterales</taxon>
        <taxon>Paracoccaceae</taxon>
        <taxon>Albimonas</taxon>
    </lineage>
</organism>
<evidence type="ECO:0000256" key="2">
    <source>
        <dbReference type="ARBA" id="ARBA00022603"/>
    </source>
</evidence>
<accession>A0A1I3QGA0</accession>
<evidence type="ECO:0000256" key="5">
    <source>
        <dbReference type="RuleBase" id="RU362026"/>
    </source>
</evidence>
<dbReference type="InterPro" id="IPR029063">
    <property type="entry name" value="SAM-dependent_MTases_sf"/>
</dbReference>
<dbReference type="EC" id="2.1.1.-" evidence="5"/>
<dbReference type="InterPro" id="IPR002052">
    <property type="entry name" value="DNA_methylase_N6_adenine_CS"/>
</dbReference>
<dbReference type="SUPFAM" id="SSF53335">
    <property type="entry name" value="S-adenosyl-L-methionine-dependent methyltransferases"/>
    <property type="match status" value="1"/>
</dbReference>
<protein>
    <recommendedName>
        <fullName evidence="5">Methyltransferase</fullName>
        <ecNumber evidence="5">2.1.1.-</ecNumber>
    </recommendedName>
</protein>
<dbReference type="EMBL" id="FOQH01000040">
    <property type="protein sequence ID" value="SFJ32775.1"/>
    <property type="molecule type" value="Genomic_DNA"/>
</dbReference>
<gene>
    <name evidence="7" type="ORF">SAMN05216258_1402</name>
</gene>
<evidence type="ECO:0000256" key="3">
    <source>
        <dbReference type="ARBA" id="ARBA00022679"/>
    </source>
</evidence>
<dbReference type="CDD" id="cd02440">
    <property type="entry name" value="AdoMet_MTases"/>
    <property type="match status" value="1"/>
</dbReference>
<dbReference type="RefSeq" id="WP_092866471.1">
    <property type="nucleotide sequence ID" value="NZ_FOQH01000040.1"/>
</dbReference>
<sequence>MAELGRIEHGPAHVLLRTLPARSVDMVYADPPFFTQREWKAAGGGFSDVWRWDEAAERRLSALGSRCPARADLLQAIVVRAPALAYLLALEEIVDAAHRTLRPTGTFWLHIDDTAGAYARVLVDHVFGSDRAWGSLTWRRSTGSVPARRFARCHDGIHAWVRTGAALSRLASPAGEDCGRPMEIDGVRGWRLEAFAVDALTSGSTERLGWPTQKPEALLRKVVALGSRRGDVVLDPCCGSGTTLAAARDLGRRWIGFDASAAAVEIARGRLAATEGRQGELFGEAADG</sequence>
<dbReference type="InterPro" id="IPR002941">
    <property type="entry name" value="DNA_methylase_N4/N6"/>
</dbReference>
<dbReference type="PRINTS" id="PR00508">
    <property type="entry name" value="S21N4MTFRASE"/>
</dbReference>
<keyword evidence="8" id="KW-1185">Reference proteome</keyword>
<evidence type="ECO:0000256" key="1">
    <source>
        <dbReference type="ARBA" id="ARBA00006594"/>
    </source>
</evidence>
<dbReference type="GO" id="GO:0003677">
    <property type="term" value="F:DNA binding"/>
    <property type="evidence" value="ECO:0007669"/>
    <property type="project" value="InterPro"/>
</dbReference>
<dbReference type="Pfam" id="PF01555">
    <property type="entry name" value="N6_N4_Mtase"/>
    <property type="match status" value="1"/>
</dbReference>
<reference evidence="7 8" key="1">
    <citation type="submission" date="2016-10" db="EMBL/GenBank/DDBJ databases">
        <authorList>
            <person name="de Groot N.N."/>
        </authorList>
    </citation>
    <scope>NUCLEOTIDE SEQUENCE [LARGE SCALE GENOMIC DNA]</scope>
    <source>
        <strain evidence="7 8">CGMCC 1.11030</strain>
    </source>
</reference>
<dbReference type="GO" id="GO:0009007">
    <property type="term" value="F:site-specific DNA-methyltransferase (adenine-specific) activity"/>
    <property type="evidence" value="ECO:0007669"/>
    <property type="project" value="UniProtKB-EC"/>
</dbReference>
<dbReference type="AlphaFoldDB" id="A0A1I3QGA0"/>
<evidence type="ECO:0000313" key="8">
    <source>
        <dbReference type="Proteomes" id="UP000199377"/>
    </source>
</evidence>
<keyword evidence="3 7" id="KW-0808">Transferase</keyword>